<evidence type="ECO:0000256" key="5">
    <source>
        <dbReference type="ARBA" id="ARBA00022989"/>
    </source>
</evidence>
<keyword evidence="5 7" id="KW-1133">Transmembrane helix</keyword>
<evidence type="ECO:0000313" key="10">
    <source>
        <dbReference type="Proteomes" id="UP000278241"/>
    </source>
</evidence>
<dbReference type="InterPro" id="IPR018076">
    <property type="entry name" value="T2SS_GspF_dom"/>
</dbReference>
<evidence type="ECO:0000256" key="6">
    <source>
        <dbReference type="ARBA" id="ARBA00023136"/>
    </source>
</evidence>
<dbReference type="Gene3D" id="1.20.81.30">
    <property type="entry name" value="Type II secretion system (T2SS), domain F"/>
    <property type="match status" value="2"/>
</dbReference>
<dbReference type="PANTHER" id="PTHR30012:SF0">
    <property type="entry name" value="TYPE II SECRETION SYSTEM PROTEIN F-RELATED"/>
    <property type="match status" value="1"/>
</dbReference>
<proteinExistence type="inferred from homology"/>
<keyword evidence="4 7" id="KW-0812">Transmembrane</keyword>
<dbReference type="PROSITE" id="PS51257">
    <property type="entry name" value="PROKAR_LIPOPROTEIN"/>
    <property type="match status" value="1"/>
</dbReference>
<evidence type="ECO:0000256" key="4">
    <source>
        <dbReference type="ARBA" id="ARBA00022692"/>
    </source>
</evidence>
<dbReference type="EMBL" id="RXRX01000018">
    <property type="protein sequence ID" value="RTN18980.1"/>
    <property type="molecule type" value="Genomic_DNA"/>
</dbReference>
<reference evidence="9 10" key="1">
    <citation type="submission" date="2018-12" db="EMBL/GenBank/DDBJ databases">
        <title>The Batch Genome Submission of Enterobacter spp. strains.</title>
        <authorList>
            <person name="Wei L."/>
            <person name="Wu W."/>
            <person name="Lin J."/>
            <person name="Zhang X."/>
            <person name="Feng Y."/>
            <person name="Zong Z."/>
        </authorList>
    </citation>
    <scope>NUCLEOTIDE SEQUENCE [LARGE SCALE GENOMIC DNA]</scope>
    <source>
        <strain evidence="9 10">WCHEM090044</strain>
    </source>
</reference>
<feature type="domain" description="Type II secretion system protein GspF" evidence="8">
    <location>
        <begin position="250"/>
        <end position="373"/>
    </location>
</feature>
<keyword evidence="3" id="KW-1003">Cell membrane</keyword>
<keyword evidence="6 7" id="KW-0472">Membrane</keyword>
<feature type="transmembrane region" description="Helical" evidence="7">
    <location>
        <begin position="193"/>
        <end position="219"/>
    </location>
</feature>
<feature type="transmembrane region" description="Helical" evidence="7">
    <location>
        <begin position="156"/>
        <end position="181"/>
    </location>
</feature>
<name>A0ABY0AP53_9ENTR</name>
<sequence length="382" mass="42886">MRTEAFATWIVTSACLRKKLETLVRRFKMSEFGRKLSQLTFNAADRRDIYENFRQFMLDGATAKKAYQCMIDGYTRRGKKPNDATAVILRECAETLNSGKSLAHSLKEWFPESERSVIAACDIAGRAADGFKEAAKIATAEFRLVKAIRSTSMISLFMMFNALAILYIVCAFLVPIVMQYVPLERWNAIQTTIYYFYSFLSSYGIIVIAILILGVYLFFRSLTRWTGNLRFQFDKFGGYALYRSMQGAIFLTNVDAMLSSGMSLKTVLLKLKETSDSAWLKERIDGALGGLSNGETNLGTALDSSGYDFPSEKAIIKLQNLFETSSSDGALGSFSDRWLNETVEEIEKKGQKIQMICMFVSGFSVVGTTLSMVPLVQQMFNS</sequence>
<accession>A0ABY0AP53</accession>
<organism evidence="9 10">
    <name type="scientific">Enterobacter quasimori</name>
    <dbReference type="NCBI Taxonomy" id="2838947"/>
    <lineage>
        <taxon>Bacteria</taxon>
        <taxon>Pseudomonadati</taxon>
        <taxon>Pseudomonadota</taxon>
        <taxon>Gammaproteobacteria</taxon>
        <taxon>Enterobacterales</taxon>
        <taxon>Enterobacteriaceae</taxon>
        <taxon>Enterobacter</taxon>
    </lineage>
</organism>
<evidence type="ECO:0000256" key="7">
    <source>
        <dbReference type="SAM" id="Phobius"/>
    </source>
</evidence>
<evidence type="ECO:0000256" key="1">
    <source>
        <dbReference type="ARBA" id="ARBA00004651"/>
    </source>
</evidence>
<dbReference type="InterPro" id="IPR003004">
    <property type="entry name" value="GspF/PilC"/>
</dbReference>
<evidence type="ECO:0000259" key="8">
    <source>
        <dbReference type="Pfam" id="PF00482"/>
    </source>
</evidence>
<evidence type="ECO:0000256" key="3">
    <source>
        <dbReference type="ARBA" id="ARBA00022475"/>
    </source>
</evidence>
<gene>
    <name evidence="9" type="ORF">EKN94_20620</name>
</gene>
<protein>
    <submittedName>
        <fullName evidence="9">Pilus assembly protein PilR</fullName>
    </submittedName>
</protein>
<comment type="caution">
    <text evidence="9">The sequence shown here is derived from an EMBL/GenBank/DDBJ whole genome shotgun (WGS) entry which is preliminary data.</text>
</comment>
<dbReference type="PANTHER" id="PTHR30012">
    <property type="entry name" value="GENERAL SECRETION PATHWAY PROTEIN"/>
    <property type="match status" value="1"/>
</dbReference>
<comment type="similarity">
    <text evidence="2">Belongs to the GSP F family.</text>
</comment>
<feature type="domain" description="Type II secretion system protein GspF" evidence="8">
    <location>
        <begin position="82"/>
        <end position="175"/>
    </location>
</feature>
<feature type="transmembrane region" description="Helical" evidence="7">
    <location>
        <begin position="356"/>
        <end position="376"/>
    </location>
</feature>
<dbReference type="Pfam" id="PF00482">
    <property type="entry name" value="T2SSF"/>
    <property type="match status" value="2"/>
</dbReference>
<dbReference type="Proteomes" id="UP000278241">
    <property type="component" value="Unassembled WGS sequence"/>
</dbReference>
<evidence type="ECO:0000313" key="9">
    <source>
        <dbReference type="EMBL" id="RTN18980.1"/>
    </source>
</evidence>
<evidence type="ECO:0000256" key="2">
    <source>
        <dbReference type="ARBA" id="ARBA00005745"/>
    </source>
</evidence>
<keyword evidence="10" id="KW-1185">Reference proteome</keyword>
<dbReference type="InterPro" id="IPR042094">
    <property type="entry name" value="T2SS_GspF_sf"/>
</dbReference>
<comment type="subcellular location">
    <subcellularLocation>
        <location evidence="1">Cell membrane</location>
        <topology evidence="1">Multi-pass membrane protein</topology>
    </subcellularLocation>
</comment>